<evidence type="ECO:0000259" key="4">
    <source>
        <dbReference type="PROSITE" id="PS51832"/>
    </source>
</evidence>
<dbReference type="PANTHER" id="PTHR43155:SF2">
    <property type="entry name" value="CYCLIC DI-GMP PHOSPHODIESTERASE PA4108"/>
    <property type="match status" value="1"/>
</dbReference>
<dbReference type="SUPFAM" id="SSF109604">
    <property type="entry name" value="HD-domain/PDEase-like"/>
    <property type="match status" value="1"/>
</dbReference>
<evidence type="ECO:0000313" key="6">
    <source>
        <dbReference type="Proteomes" id="UP000007177"/>
    </source>
</evidence>
<feature type="domain" description="HD" evidence="3">
    <location>
        <begin position="390"/>
        <end position="512"/>
    </location>
</feature>
<dbReference type="NCBIfam" id="TIGR00254">
    <property type="entry name" value="GGDEF"/>
    <property type="match status" value="1"/>
</dbReference>
<dbReference type="eggNOG" id="COG3437">
    <property type="taxonomic scope" value="Bacteria"/>
</dbReference>
<feature type="domain" description="GGDEF" evidence="2">
    <location>
        <begin position="221"/>
        <end position="356"/>
    </location>
</feature>
<name>H6LJ09_ACEWD</name>
<dbReference type="Proteomes" id="UP000007177">
    <property type="component" value="Chromosome"/>
</dbReference>
<dbReference type="PANTHER" id="PTHR43155">
    <property type="entry name" value="CYCLIC DI-GMP PHOSPHODIESTERASE PA4108-RELATED"/>
    <property type="match status" value="1"/>
</dbReference>
<proteinExistence type="predicted"/>
<dbReference type="InterPro" id="IPR006675">
    <property type="entry name" value="HDIG_dom"/>
</dbReference>
<dbReference type="InterPro" id="IPR043128">
    <property type="entry name" value="Rev_trsase/Diguanyl_cyclase"/>
</dbReference>
<dbReference type="PROSITE" id="PS50887">
    <property type="entry name" value="GGDEF"/>
    <property type="match status" value="1"/>
</dbReference>
<dbReference type="InterPro" id="IPR003607">
    <property type="entry name" value="HD/PDEase_dom"/>
</dbReference>
<dbReference type="HOGENOM" id="CLU_000445_92_9_9"/>
<protein>
    <submittedName>
        <fullName evidence="5">GGDEF/HD domain protein</fullName>
    </submittedName>
</protein>
<dbReference type="Gene3D" id="3.30.70.270">
    <property type="match status" value="1"/>
</dbReference>
<dbReference type="KEGG" id="awo:Awo_c05730"/>
<feature type="transmembrane region" description="Helical" evidence="1">
    <location>
        <begin position="109"/>
        <end position="134"/>
    </location>
</feature>
<accession>H6LJ09</accession>
<dbReference type="FunFam" id="3.30.70.270:FF:000001">
    <property type="entry name" value="Diguanylate cyclase domain protein"/>
    <property type="match status" value="1"/>
</dbReference>
<evidence type="ECO:0000313" key="5">
    <source>
        <dbReference type="EMBL" id="AFA47372.1"/>
    </source>
</evidence>
<keyword evidence="1" id="KW-1133">Transmembrane helix</keyword>
<feature type="transmembrane region" description="Helical" evidence="1">
    <location>
        <begin position="155"/>
        <end position="177"/>
    </location>
</feature>
<dbReference type="EMBL" id="CP002987">
    <property type="protein sequence ID" value="AFA47372.1"/>
    <property type="molecule type" value="Genomic_DNA"/>
</dbReference>
<dbReference type="OrthoDB" id="9804747at2"/>
<dbReference type="SUPFAM" id="SSF55073">
    <property type="entry name" value="Nucleotide cyclase"/>
    <property type="match status" value="1"/>
</dbReference>
<dbReference type="NCBIfam" id="TIGR00277">
    <property type="entry name" value="HDIG"/>
    <property type="match status" value="1"/>
</dbReference>
<dbReference type="STRING" id="931626.Awo_c05730"/>
<dbReference type="PROSITE" id="PS51831">
    <property type="entry name" value="HD"/>
    <property type="match status" value="1"/>
</dbReference>
<evidence type="ECO:0000259" key="3">
    <source>
        <dbReference type="PROSITE" id="PS51831"/>
    </source>
</evidence>
<gene>
    <name evidence="5" type="ordered locus">Awo_c05730</name>
</gene>
<dbReference type="SMART" id="SM00267">
    <property type="entry name" value="GGDEF"/>
    <property type="match status" value="1"/>
</dbReference>
<dbReference type="SMART" id="SM00471">
    <property type="entry name" value="HDc"/>
    <property type="match status" value="1"/>
</dbReference>
<dbReference type="Pfam" id="PF13487">
    <property type="entry name" value="HD_5"/>
    <property type="match status" value="1"/>
</dbReference>
<keyword evidence="1" id="KW-0812">Transmembrane</keyword>
<dbReference type="InterPro" id="IPR037522">
    <property type="entry name" value="HD_GYP_dom"/>
</dbReference>
<feature type="transmembrane region" description="Helical" evidence="1">
    <location>
        <begin position="15"/>
        <end position="36"/>
    </location>
</feature>
<feature type="domain" description="HD-GYP" evidence="4">
    <location>
        <begin position="368"/>
        <end position="562"/>
    </location>
</feature>
<reference evidence="5 6" key="2">
    <citation type="journal article" date="2012" name="PLoS ONE">
        <title>An ancient pathway combining carbon dioxide fixation with the generation and utilization of a sodium ion gradient for ATP synthesis.</title>
        <authorList>
            <person name="Poehlein A."/>
            <person name="Schmidt S."/>
            <person name="Kaster A.K."/>
            <person name="Goenrich M."/>
            <person name="Vollmers J."/>
            <person name="Thurmer A."/>
            <person name="Bertsch J."/>
            <person name="Schuchmann K."/>
            <person name="Voigt B."/>
            <person name="Hecker M."/>
            <person name="Daniel R."/>
            <person name="Thauer R.K."/>
            <person name="Gottschalk G."/>
            <person name="Muller V."/>
        </authorList>
    </citation>
    <scope>NUCLEOTIDE SEQUENCE [LARGE SCALE GENOMIC DNA]</scope>
    <source>
        <strain evidence="6">ATCC 29683 / DSM 1030 / JCM 2381 / KCTC 1655 / WB1</strain>
    </source>
</reference>
<feature type="transmembrane region" description="Helical" evidence="1">
    <location>
        <begin position="48"/>
        <end position="69"/>
    </location>
</feature>
<dbReference type="Gene3D" id="1.10.3210.10">
    <property type="entry name" value="Hypothetical protein af1432"/>
    <property type="match status" value="1"/>
</dbReference>
<organism evidence="5 6">
    <name type="scientific">Acetobacterium woodii (strain ATCC 29683 / DSM 1030 / JCM 2381 / KCTC 1655 / WB1)</name>
    <dbReference type="NCBI Taxonomy" id="931626"/>
    <lineage>
        <taxon>Bacteria</taxon>
        <taxon>Bacillati</taxon>
        <taxon>Bacillota</taxon>
        <taxon>Clostridia</taxon>
        <taxon>Eubacteriales</taxon>
        <taxon>Eubacteriaceae</taxon>
        <taxon>Acetobacterium</taxon>
    </lineage>
</organism>
<evidence type="ECO:0000256" key="1">
    <source>
        <dbReference type="SAM" id="Phobius"/>
    </source>
</evidence>
<feature type="transmembrane region" description="Helical" evidence="1">
    <location>
        <begin position="81"/>
        <end position="103"/>
    </location>
</feature>
<dbReference type="CDD" id="cd00077">
    <property type="entry name" value="HDc"/>
    <property type="match status" value="1"/>
</dbReference>
<sequence length="562" mass="63999">MEKIDENRESRRQQLLVTIKLSILVFSAIAFFQHYFKGKNVLDLLSNGSWTVCVVILVLVSIYLALLFFDAKALARQSRLFVWTELVFLGLFSFAAIFFTGAIDSNFKSLLLCVILLATISQGLNIGMITAVVLSGSLLGMDLIMMAPNQLVNLYFEYDLILTCIFMLVAFSVGYYVTMENEYSEELRNLVNMDALTSLYNHRYFHSILSDRIQEANKKQASLSLLLLDIDDFKIYNNLYGHSDGDKALKKIAAIISASLENKNIACRYGGEKFAVLMEDTNEGTAIEYAQHLRDEIAKTVFYGQEYLPEETLTISVGVSEYPHKAKNENEIVTQADEALYRAKFFRKNRVESYVSILDNLKDSLSEEDESIITTLRTLIAVINSRDKWTYEHVIRVAEYSGWMADQLNFSAESRQTLLYGAYMHDIGKINTPKEVLIKSDKLTAAEWEELKCHPVQGVEIIEHVDVIKDVQQLILQHHEHYNGAGYPYGLKGNEIAFMSRVLSIADAFDAMTSQRPYQNKKTIEAACEELIRCKGTQFDPQLVDVFINIIVEKFNLNSQKR</sequence>
<dbReference type="InterPro" id="IPR000160">
    <property type="entry name" value="GGDEF_dom"/>
</dbReference>
<dbReference type="AlphaFoldDB" id="H6LJ09"/>
<dbReference type="eggNOG" id="COG2199">
    <property type="taxonomic scope" value="Bacteria"/>
</dbReference>
<dbReference type="Pfam" id="PF00990">
    <property type="entry name" value="GGDEF"/>
    <property type="match status" value="1"/>
</dbReference>
<keyword evidence="6" id="KW-1185">Reference proteome</keyword>
<reference evidence="6" key="1">
    <citation type="submission" date="2011-07" db="EMBL/GenBank/DDBJ databases">
        <title>Complete genome sequence of Acetobacterium woodii.</title>
        <authorList>
            <person name="Poehlein A."/>
            <person name="Schmidt S."/>
            <person name="Kaster A.-K."/>
            <person name="Goenrich M."/>
            <person name="Vollmers J."/>
            <person name="Thuermer A."/>
            <person name="Gottschalk G."/>
            <person name="Thauer R.K."/>
            <person name="Daniel R."/>
            <person name="Mueller V."/>
        </authorList>
    </citation>
    <scope>NUCLEOTIDE SEQUENCE [LARGE SCALE GENOMIC DNA]</scope>
    <source>
        <strain evidence="6">ATCC 29683 / DSM 1030 / JCM 2381 / KCTC 1655 / WB1</strain>
    </source>
</reference>
<keyword evidence="1" id="KW-0472">Membrane</keyword>
<dbReference type="RefSeq" id="WP_014354975.1">
    <property type="nucleotide sequence ID" value="NC_016894.1"/>
</dbReference>
<dbReference type="InterPro" id="IPR029787">
    <property type="entry name" value="Nucleotide_cyclase"/>
</dbReference>
<dbReference type="InterPro" id="IPR006674">
    <property type="entry name" value="HD_domain"/>
</dbReference>
<evidence type="ECO:0000259" key="2">
    <source>
        <dbReference type="PROSITE" id="PS50887"/>
    </source>
</evidence>
<dbReference type="PROSITE" id="PS51832">
    <property type="entry name" value="HD_GYP"/>
    <property type="match status" value="1"/>
</dbReference>
<dbReference type="CDD" id="cd01949">
    <property type="entry name" value="GGDEF"/>
    <property type="match status" value="1"/>
</dbReference>